<comment type="caution">
    <text evidence="2">The sequence shown here is derived from an EMBL/GenBank/DDBJ whole genome shotgun (WGS) entry which is preliminary data.</text>
</comment>
<keyword evidence="1" id="KW-0472">Membrane</keyword>
<evidence type="ECO:0000313" key="2">
    <source>
        <dbReference type="EMBL" id="HAG0017489.1"/>
    </source>
</evidence>
<keyword evidence="1" id="KW-0812">Transmembrane</keyword>
<organism evidence="2">
    <name type="scientific">Salmonella enterica</name>
    <name type="common">Salmonella choleraesuis</name>
    <dbReference type="NCBI Taxonomy" id="28901"/>
    <lineage>
        <taxon>Bacteria</taxon>
        <taxon>Pseudomonadati</taxon>
        <taxon>Pseudomonadota</taxon>
        <taxon>Gammaproteobacteria</taxon>
        <taxon>Enterobacterales</taxon>
        <taxon>Enterobacteriaceae</taxon>
        <taxon>Salmonella</taxon>
    </lineage>
</organism>
<reference evidence="2" key="2">
    <citation type="submission" date="2020-02" db="EMBL/GenBank/DDBJ databases">
        <authorList>
            <consortium name="NCBI Pathogen Detection Project"/>
        </authorList>
    </citation>
    <scope>NUCLEOTIDE SEQUENCE</scope>
    <source>
        <strain evidence="2">MA.CK_00/00002125</strain>
    </source>
</reference>
<feature type="transmembrane region" description="Helical" evidence="1">
    <location>
        <begin position="24"/>
        <end position="42"/>
    </location>
</feature>
<feature type="transmembrane region" description="Helical" evidence="1">
    <location>
        <begin position="62"/>
        <end position="83"/>
    </location>
</feature>
<gene>
    <name evidence="2" type="ORF">G8O67_004875</name>
</gene>
<accession>A0A756I3S0</accession>
<proteinExistence type="predicted"/>
<name>A0A756I3S0_SALER</name>
<keyword evidence="1" id="KW-1133">Transmembrane helix</keyword>
<protein>
    <submittedName>
        <fullName evidence="2">Uncharacterized protein</fullName>
    </submittedName>
</protein>
<dbReference type="EMBL" id="DAAWYJ010000032">
    <property type="protein sequence ID" value="HAG0017489.1"/>
    <property type="molecule type" value="Genomic_DNA"/>
</dbReference>
<reference evidence="2" key="1">
    <citation type="journal article" date="2018" name="Genome Biol.">
        <title>SKESA: strategic k-mer extension for scrupulous assemblies.</title>
        <authorList>
            <person name="Souvorov A."/>
            <person name="Agarwala R."/>
            <person name="Lipman D.J."/>
        </authorList>
    </citation>
    <scope>NUCLEOTIDE SEQUENCE</scope>
    <source>
        <strain evidence="2">MA.CK_00/00002125</strain>
    </source>
</reference>
<sequence>MKYLPVILLQMVAAVLIVVRAEGALHVLLWCMAVSGVLSLLIPDIKGRISEAYTHCPPWWRFWAFVINTAFFSASALLGWWLLATLLVLKVILEQLYYARMESRLKARAWQGAE</sequence>
<dbReference type="AlphaFoldDB" id="A0A756I3S0"/>
<evidence type="ECO:0000256" key="1">
    <source>
        <dbReference type="SAM" id="Phobius"/>
    </source>
</evidence>